<dbReference type="Gene3D" id="3.40.1420.30">
    <property type="match status" value="1"/>
</dbReference>
<evidence type="ECO:0000256" key="2">
    <source>
        <dbReference type="SAM" id="SignalP"/>
    </source>
</evidence>
<dbReference type="SUPFAM" id="SSF160574">
    <property type="entry name" value="BT0923-like"/>
    <property type="match status" value="1"/>
</dbReference>
<feature type="signal peptide" evidence="2">
    <location>
        <begin position="1"/>
        <end position="17"/>
    </location>
</feature>
<evidence type="ECO:0000313" key="3">
    <source>
        <dbReference type="EMBL" id="GAA4451242.1"/>
    </source>
</evidence>
<accession>A0ABP8MM58</accession>
<evidence type="ECO:0000256" key="1">
    <source>
        <dbReference type="SAM" id="MobiDB-lite"/>
    </source>
</evidence>
<organism evidence="3 4">
    <name type="scientific">Nibrella saemangeumensis</name>
    <dbReference type="NCBI Taxonomy" id="1084526"/>
    <lineage>
        <taxon>Bacteria</taxon>
        <taxon>Pseudomonadati</taxon>
        <taxon>Bacteroidota</taxon>
        <taxon>Cytophagia</taxon>
        <taxon>Cytophagales</taxon>
        <taxon>Spirosomataceae</taxon>
        <taxon>Nibrella</taxon>
    </lineage>
</organism>
<keyword evidence="4" id="KW-1185">Reference proteome</keyword>
<feature type="region of interest" description="Disordered" evidence="1">
    <location>
        <begin position="21"/>
        <end position="40"/>
    </location>
</feature>
<feature type="compositionally biased region" description="Polar residues" evidence="1">
    <location>
        <begin position="21"/>
        <end position="30"/>
    </location>
</feature>
<feature type="chain" id="PRO_5047049691" description="Beta-lactamase-inhibitor-like, PepSY-like" evidence="2">
    <location>
        <begin position="18"/>
        <end position="120"/>
    </location>
</feature>
<name>A0ABP8MM58_9BACT</name>
<dbReference type="RefSeq" id="WP_345241770.1">
    <property type="nucleotide sequence ID" value="NZ_BAABHD010000014.1"/>
</dbReference>
<dbReference type="EMBL" id="BAABHD010000014">
    <property type="protein sequence ID" value="GAA4451242.1"/>
    <property type="molecule type" value="Genomic_DNA"/>
</dbReference>
<gene>
    <name evidence="3" type="ORF">GCM10023189_13010</name>
</gene>
<dbReference type="Proteomes" id="UP001501175">
    <property type="component" value="Unassembled WGS sequence"/>
</dbReference>
<protein>
    <recommendedName>
        <fullName evidence="5">Beta-lactamase-inhibitor-like, PepSY-like</fullName>
    </recommendedName>
</protein>
<evidence type="ECO:0008006" key="5">
    <source>
        <dbReference type="Google" id="ProtNLM"/>
    </source>
</evidence>
<sequence length="120" mass="13538">MKSVLFFSLLLAGTVSYEGYAQQTQAPQTEQRGGGQQGRFRDMTPVEASALPATVTNYVKEKYPKAEIRRAMQDTEQNYHVMIAADTTRRRLVFDAKGTFKEEMAMRPMGQGRGQRGNQK</sequence>
<proteinExistence type="predicted"/>
<reference evidence="4" key="1">
    <citation type="journal article" date="2019" name="Int. J. Syst. Evol. Microbiol.">
        <title>The Global Catalogue of Microorganisms (GCM) 10K type strain sequencing project: providing services to taxonomists for standard genome sequencing and annotation.</title>
        <authorList>
            <consortium name="The Broad Institute Genomics Platform"/>
            <consortium name="The Broad Institute Genome Sequencing Center for Infectious Disease"/>
            <person name="Wu L."/>
            <person name="Ma J."/>
        </authorList>
    </citation>
    <scope>NUCLEOTIDE SEQUENCE [LARGE SCALE GENOMIC DNA]</scope>
    <source>
        <strain evidence="4">JCM 17927</strain>
    </source>
</reference>
<keyword evidence="2" id="KW-0732">Signal</keyword>
<comment type="caution">
    <text evidence="3">The sequence shown here is derived from an EMBL/GenBank/DDBJ whole genome shotgun (WGS) entry which is preliminary data.</text>
</comment>
<evidence type="ECO:0000313" key="4">
    <source>
        <dbReference type="Proteomes" id="UP001501175"/>
    </source>
</evidence>